<dbReference type="Proteomes" id="UP000182508">
    <property type="component" value="Unassembled WGS sequence"/>
</dbReference>
<gene>
    <name evidence="1" type="ORF">SAMN02910293_00825</name>
</gene>
<dbReference type="EMBL" id="FMXP01000009">
    <property type="protein sequence ID" value="SDB16236.1"/>
    <property type="molecule type" value="Genomic_DNA"/>
</dbReference>
<protein>
    <submittedName>
        <fullName evidence="1">Uncharacterized protein</fullName>
    </submittedName>
</protein>
<accession>A0A1G6B6I3</accession>
<dbReference type="AlphaFoldDB" id="A0A1G6B6I3"/>
<evidence type="ECO:0000313" key="1">
    <source>
        <dbReference type="EMBL" id="SDB16236.1"/>
    </source>
</evidence>
<reference evidence="1 2" key="1">
    <citation type="submission" date="2016-10" db="EMBL/GenBank/DDBJ databases">
        <authorList>
            <person name="de Groot N.N."/>
        </authorList>
    </citation>
    <scope>NUCLEOTIDE SEQUENCE [LARGE SCALE GENOMIC DNA]</scope>
    <source>
        <strain evidence="1 2">A-4</strain>
    </source>
</reference>
<name>A0A1G6B6I3_9STRE</name>
<proteinExistence type="predicted"/>
<dbReference type="InterPro" id="IPR053916">
    <property type="entry name" value="DUF6978"/>
</dbReference>
<dbReference type="STRING" id="439219.SAMN02910293_00825"/>
<dbReference type="RefSeq" id="WP_074485689.1">
    <property type="nucleotide sequence ID" value="NZ_FMXP01000009.1"/>
</dbReference>
<evidence type="ECO:0000313" key="2">
    <source>
        <dbReference type="Proteomes" id="UP000182508"/>
    </source>
</evidence>
<keyword evidence="2" id="KW-1185">Reference proteome</keyword>
<organism evidence="1 2">
    <name type="scientific">Streptococcus henryi</name>
    <dbReference type="NCBI Taxonomy" id="439219"/>
    <lineage>
        <taxon>Bacteria</taxon>
        <taxon>Bacillati</taxon>
        <taxon>Bacillota</taxon>
        <taxon>Bacilli</taxon>
        <taxon>Lactobacillales</taxon>
        <taxon>Streptococcaceae</taxon>
        <taxon>Streptococcus</taxon>
    </lineage>
</organism>
<dbReference type="Pfam" id="PF22398">
    <property type="entry name" value="DUF6978"/>
    <property type="match status" value="1"/>
</dbReference>
<sequence length="148" mass="17350">MDLNRLSKEEVDLLIDRLKNPMNRLSYGKINVKLSAMFNSINITESVIDDGDVEYFLHVYRGKYDMTRFSFHLRFKDNHEHLVRVDINPTGKHVNPDGSVITDSHMHIYNPESNKKDSFAIPLNPKEFPNIETIIEAYMSFEQYINLE</sequence>